<keyword evidence="2" id="KW-0472">Membrane</keyword>
<feature type="region of interest" description="Disordered" evidence="1">
    <location>
        <begin position="299"/>
        <end position="372"/>
    </location>
</feature>
<name>A0A518CX62_9BACT</name>
<protein>
    <submittedName>
        <fullName evidence="3">Uncharacterized protein</fullName>
    </submittedName>
</protein>
<feature type="transmembrane region" description="Helical" evidence="2">
    <location>
        <begin position="46"/>
        <end position="69"/>
    </location>
</feature>
<dbReference type="Proteomes" id="UP000319342">
    <property type="component" value="Chromosome"/>
</dbReference>
<keyword evidence="2" id="KW-1133">Transmembrane helix</keyword>
<keyword evidence="2" id="KW-0812">Transmembrane</keyword>
<proteinExistence type="predicted"/>
<gene>
    <name evidence="3" type="ORF">Pla163_08890</name>
</gene>
<keyword evidence="4" id="KW-1185">Reference proteome</keyword>
<sequence>MNDRSSVRGAANEPLETYDDGRFDSGLAERLPAPLPAASEWFAGPLAVAGIGCLAGMAIQVASGLGLGGSAPIVTQIADKLVQLGGSPALLGIGGSALIGLAMGATARLRQTRRVLEAMGQTPDYGAWLEDLDEGLQRMHVSLVTVESHLAGSIRNVGDELVERVEAATHSGGERGDRVIQELGARLMRLESSVGAVSATVGRLEELQDRTAAATGHDERVLDELGARIDQLVRSLQHDLDLGDSTEHASPSEGHVTAGPRPRRIDDVPPTVEPEVDEHAEAQELERTELERAATAALHANTAERSNGTPSIEESVDGPAAAMPTQLEALEDDPCPVDNLPLFASVEGTAEVTREAEAHERSASARRNPYDA</sequence>
<evidence type="ECO:0000256" key="1">
    <source>
        <dbReference type="SAM" id="MobiDB-lite"/>
    </source>
</evidence>
<feature type="region of interest" description="Disordered" evidence="1">
    <location>
        <begin position="1"/>
        <end position="21"/>
    </location>
</feature>
<feature type="transmembrane region" description="Helical" evidence="2">
    <location>
        <begin position="89"/>
        <end position="109"/>
    </location>
</feature>
<dbReference type="EMBL" id="CP036290">
    <property type="protein sequence ID" value="QDU83788.1"/>
    <property type="molecule type" value="Genomic_DNA"/>
</dbReference>
<reference evidence="3 4" key="1">
    <citation type="submission" date="2019-02" db="EMBL/GenBank/DDBJ databases">
        <title>Deep-cultivation of Planctomycetes and their phenomic and genomic characterization uncovers novel biology.</title>
        <authorList>
            <person name="Wiegand S."/>
            <person name="Jogler M."/>
            <person name="Boedeker C."/>
            <person name="Pinto D."/>
            <person name="Vollmers J."/>
            <person name="Rivas-Marin E."/>
            <person name="Kohn T."/>
            <person name="Peeters S.H."/>
            <person name="Heuer A."/>
            <person name="Rast P."/>
            <person name="Oberbeckmann S."/>
            <person name="Bunk B."/>
            <person name="Jeske O."/>
            <person name="Meyerdierks A."/>
            <person name="Storesund J.E."/>
            <person name="Kallscheuer N."/>
            <person name="Luecker S."/>
            <person name="Lage O.M."/>
            <person name="Pohl T."/>
            <person name="Merkel B.J."/>
            <person name="Hornburger P."/>
            <person name="Mueller R.-W."/>
            <person name="Bruemmer F."/>
            <person name="Labrenz M."/>
            <person name="Spormann A.M."/>
            <person name="Op den Camp H."/>
            <person name="Overmann J."/>
            <person name="Amann R."/>
            <person name="Jetten M.S.M."/>
            <person name="Mascher T."/>
            <person name="Medema M.H."/>
            <person name="Devos D.P."/>
            <person name="Kaster A.-K."/>
            <person name="Ovreas L."/>
            <person name="Rohde M."/>
            <person name="Galperin M.Y."/>
            <person name="Jogler C."/>
        </authorList>
    </citation>
    <scope>NUCLEOTIDE SEQUENCE [LARGE SCALE GENOMIC DNA]</scope>
    <source>
        <strain evidence="3 4">Pla163</strain>
    </source>
</reference>
<accession>A0A518CX62</accession>
<organism evidence="3 4">
    <name type="scientific">Rohdeia mirabilis</name>
    <dbReference type="NCBI Taxonomy" id="2528008"/>
    <lineage>
        <taxon>Bacteria</taxon>
        <taxon>Pseudomonadati</taxon>
        <taxon>Planctomycetota</taxon>
        <taxon>Planctomycetia</taxon>
        <taxon>Planctomycetia incertae sedis</taxon>
        <taxon>Rohdeia</taxon>
    </lineage>
</organism>
<dbReference type="AlphaFoldDB" id="A0A518CX62"/>
<dbReference type="RefSeq" id="WP_145184108.1">
    <property type="nucleotide sequence ID" value="NZ_CP036290.1"/>
</dbReference>
<feature type="region of interest" description="Disordered" evidence="1">
    <location>
        <begin position="242"/>
        <end position="276"/>
    </location>
</feature>
<evidence type="ECO:0000313" key="4">
    <source>
        <dbReference type="Proteomes" id="UP000319342"/>
    </source>
</evidence>
<evidence type="ECO:0000313" key="3">
    <source>
        <dbReference type="EMBL" id="QDU83788.1"/>
    </source>
</evidence>
<feature type="compositionally biased region" description="Basic and acidic residues" evidence="1">
    <location>
        <begin position="352"/>
        <end position="372"/>
    </location>
</feature>
<evidence type="ECO:0000256" key="2">
    <source>
        <dbReference type="SAM" id="Phobius"/>
    </source>
</evidence>